<gene>
    <name evidence="1" type="ORF">EBT44_04275</name>
</gene>
<feature type="non-terminal residue" evidence="1">
    <location>
        <position position="64"/>
    </location>
</feature>
<comment type="caution">
    <text evidence="1">The sequence shown here is derived from an EMBL/GenBank/DDBJ whole genome shotgun (WGS) entry which is preliminary data.</text>
</comment>
<protein>
    <submittedName>
        <fullName evidence="1">Uncharacterized protein</fullName>
    </submittedName>
</protein>
<proteinExistence type="predicted"/>
<sequence length="64" mass="7152">MKISILGGGRMIKGLRRVAGEKVLSYIKEKPDAFAQKMVEAWNFPAFPASRARSLGFTCEETFD</sequence>
<accession>A0A965GCM5</accession>
<dbReference type="AlphaFoldDB" id="A0A965GCM5"/>
<reference evidence="1" key="1">
    <citation type="submission" date="2018-10" db="EMBL/GenBank/DDBJ databases">
        <title>Iterative Subtractive Binning of Freshwater Chronoseries Metagenomes Recovers Nearly Complete Genomes from over Four Hundred Novel Species.</title>
        <authorList>
            <person name="Rodriguez-R L.M."/>
            <person name="Tsementzi D."/>
            <person name="Luo C."/>
            <person name="Konstantinidis K.T."/>
        </authorList>
    </citation>
    <scope>NUCLEOTIDE SEQUENCE</scope>
    <source>
        <strain evidence="1">WB5_2A_028</strain>
    </source>
</reference>
<organism evidence="1 2">
    <name type="scientific">Candidatus Fonsibacter lacus</name>
    <dbReference type="NCBI Taxonomy" id="2576439"/>
    <lineage>
        <taxon>Bacteria</taxon>
        <taxon>Pseudomonadati</taxon>
        <taxon>Pseudomonadota</taxon>
        <taxon>Alphaproteobacteria</taxon>
        <taxon>Candidatus Pelagibacterales</taxon>
        <taxon>Candidatus Pelagibacterales incertae sedis</taxon>
        <taxon>Candidatus Fonsibacter</taxon>
    </lineage>
</organism>
<dbReference type="Proteomes" id="UP000740727">
    <property type="component" value="Unassembled WGS sequence"/>
</dbReference>
<dbReference type="Gene3D" id="3.40.50.720">
    <property type="entry name" value="NAD(P)-binding Rossmann-like Domain"/>
    <property type="match status" value="1"/>
</dbReference>
<dbReference type="EMBL" id="RFXN01000048">
    <property type="protein sequence ID" value="NBR94036.1"/>
    <property type="molecule type" value="Genomic_DNA"/>
</dbReference>
<evidence type="ECO:0000313" key="2">
    <source>
        <dbReference type="Proteomes" id="UP000740727"/>
    </source>
</evidence>
<name>A0A965GCM5_9PROT</name>
<dbReference type="Gene3D" id="3.90.25.10">
    <property type="entry name" value="UDP-galactose 4-epimerase, domain 1"/>
    <property type="match status" value="1"/>
</dbReference>
<evidence type="ECO:0000313" key="1">
    <source>
        <dbReference type="EMBL" id="NBR94036.1"/>
    </source>
</evidence>